<protein>
    <submittedName>
        <fullName evidence="2">CfaE/CblD family pilus tip adhesin</fullName>
    </submittedName>
</protein>
<dbReference type="AlphaFoldDB" id="A0AAJ1YBE1"/>
<dbReference type="EMBL" id="JAVIGA010000002">
    <property type="protein sequence ID" value="MDQ9125480.1"/>
    <property type="molecule type" value="Genomic_DNA"/>
</dbReference>
<accession>A0AAJ1YBE1</accession>
<gene>
    <name evidence="2" type="ORF">RDT67_03435</name>
</gene>
<feature type="chain" id="PRO_5042588275" evidence="1">
    <location>
        <begin position="32"/>
        <end position="416"/>
    </location>
</feature>
<organism evidence="2 3">
    <name type="scientific">Serratia fonticola</name>
    <dbReference type="NCBI Taxonomy" id="47917"/>
    <lineage>
        <taxon>Bacteria</taxon>
        <taxon>Pseudomonadati</taxon>
        <taxon>Pseudomonadota</taxon>
        <taxon>Gammaproteobacteria</taxon>
        <taxon>Enterobacterales</taxon>
        <taxon>Yersiniaceae</taxon>
        <taxon>Serratia</taxon>
    </lineage>
</organism>
<dbReference type="Gene3D" id="2.60.40.2520">
    <property type="entry name" value="CFA/I fimbrial subunit E, adhesin domain"/>
    <property type="match status" value="1"/>
</dbReference>
<proteinExistence type="predicted"/>
<dbReference type="InterPro" id="IPR010888">
    <property type="entry name" value="CblD"/>
</dbReference>
<dbReference type="Gene3D" id="2.60.40.2040">
    <property type="entry name" value="CFA/I fimbrial subunit E, pilin domain"/>
    <property type="match status" value="1"/>
</dbReference>
<dbReference type="Proteomes" id="UP001224622">
    <property type="component" value="Unassembled WGS sequence"/>
</dbReference>
<name>A0AAJ1YBE1_SERFO</name>
<reference evidence="2" key="1">
    <citation type="submission" date="2023-08" db="EMBL/GenBank/DDBJ databases">
        <title>The Comparative Genomic Analysis of Yersiniaceae from Polar Regions.</title>
        <authorList>
            <person name="Goncharov A."/>
            <person name="Aslanov B."/>
            <person name="Kolodzhieva V."/>
            <person name="Azarov D."/>
            <person name="Mochov A."/>
            <person name="Lebedeva E."/>
        </authorList>
    </citation>
    <scope>NUCLEOTIDE SEQUENCE</scope>
    <source>
        <strain evidence="2">Vf</strain>
    </source>
</reference>
<sequence length="416" mass="44960">MYRIFSFGFNPVVVVKLLLLLTYGFLCSASAADMPGSASAVDVPRSLLTRNAPRSVTMVDVPPQPQNTSINVKFDKKGTPARLSIWDNVFGGSSNPGCADSNDCNNRDILNNLICYSQNDATNGACPTKLVWYSTVPANSLKLIFKHEGNTSVTLNLTSGKVRDVSMSASWNAATLQNGFSVYIPASELNKLNLSGRWQARLKMRVMAWSTCSTHLTTGCDGFHRADWNADIVLNVTDVGRQQIYFPASPNATPQVSLNLNNRPGAQNTTASGTTSLDMCLYDGSNSSSNRISLLFQDEGASASGRPAGQFSVYRQGADKNQAANRLDYQVSVINPTTGAVQNVSNGGEIIWTNTNRRNIQRQVVLRGVQGVALCVPAPITLTTPIFRLADKTAGRYTGSLRIIYTPTTQTSTPLL</sequence>
<evidence type="ECO:0000256" key="1">
    <source>
        <dbReference type="SAM" id="SignalP"/>
    </source>
</evidence>
<dbReference type="RefSeq" id="WP_309046700.1">
    <property type="nucleotide sequence ID" value="NZ_JAVIGA010000002.1"/>
</dbReference>
<evidence type="ECO:0000313" key="2">
    <source>
        <dbReference type="EMBL" id="MDQ9125480.1"/>
    </source>
</evidence>
<evidence type="ECO:0000313" key="3">
    <source>
        <dbReference type="Proteomes" id="UP001224622"/>
    </source>
</evidence>
<keyword evidence="1" id="KW-0732">Signal</keyword>
<feature type="signal peptide" evidence="1">
    <location>
        <begin position="1"/>
        <end position="31"/>
    </location>
</feature>
<comment type="caution">
    <text evidence="2">The sequence shown here is derived from an EMBL/GenBank/DDBJ whole genome shotgun (WGS) entry which is preliminary data.</text>
</comment>
<dbReference type="Pfam" id="PF07434">
    <property type="entry name" value="CblD"/>
    <property type="match status" value="1"/>
</dbReference>
<dbReference type="InterPro" id="IPR043037">
    <property type="entry name" value="CfaE_adhesin"/>
</dbReference>